<evidence type="ECO:0000313" key="4">
    <source>
        <dbReference type="EMBL" id="MBM7276814.1"/>
    </source>
</evidence>
<dbReference type="Pfam" id="PF08279">
    <property type="entry name" value="HTH_11"/>
    <property type="match status" value="1"/>
</dbReference>
<dbReference type="Gene3D" id="1.10.10.10">
    <property type="entry name" value="Winged helix-like DNA-binding domain superfamily/Winged helix DNA-binding domain"/>
    <property type="match status" value="1"/>
</dbReference>
<organism evidence="4 5">
    <name type="scientific">Gordonia rubripertincta</name>
    <name type="common">Rhodococcus corallinus</name>
    <dbReference type="NCBI Taxonomy" id="36822"/>
    <lineage>
        <taxon>Bacteria</taxon>
        <taxon>Bacillati</taxon>
        <taxon>Actinomycetota</taxon>
        <taxon>Actinomycetes</taxon>
        <taxon>Mycobacteriales</taxon>
        <taxon>Gordoniaceae</taxon>
        <taxon>Gordonia</taxon>
    </lineage>
</organism>
<dbReference type="AlphaFoldDB" id="A0AAW4G0G5"/>
<dbReference type="PANTHER" id="PTHR34580:SF1">
    <property type="entry name" value="PROTEIN PAFC"/>
    <property type="match status" value="1"/>
</dbReference>
<protein>
    <submittedName>
        <fullName evidence="4">WYL domain-containing protein</fullName>
    </submittedName>
</protein>
<feature type="domain" description="HTH deoR-type" evidence="3">
    <location>
        <begin position="2"/>
        <end position="61"/>
    </location>
</feature>
<proteinExistence type="predicted"/>
<gene>
    <name evidence="4" type="ORF">JTZ10_03495</name>
</gene>
<dbReference type="InterPro" id="IPR001034">
    <property type="entry name" value="DeoR_HTH"/>
</dbReference>
<sequence>MRAERLIAVLMLLKRHDRVTASTIAAELGVSERTVLRDIEALSLSGVPVYAERGRHGGFSLVPGYRTDLTGLTVEEATSLLAGTGRLDSPAFASAMRKVTAAIPEAYRGTAVRAAQRVLVRPEGFVRRPEGLHALDPVQFAVFAGRRIRTRYRPRDADEARERLLDPVGLIIAGDTWYLVAHGVGSRAGAEERMYRLSRMSEVEVLDEPAVRDEDVDLEEIWRRRRSAFRSSFDPVDVVVDCAPADVETIRATALTAEMASDAGDRQRVELRFADHRHATGALWGLMFDRDIVVLEPAWVRETLADRARAVLSDNEKRP</sequence>
<evidence type="ECO:0000256" key="1">
    <source>
        <dbReference type="ARBA" id="ARBA00023015"/>
    </source>
</evidence>
<dbReference type="GO" id="GO:0003700">
    <property type="term" value="F:DNA-binding transcription factor activity"/>
    <property type="evidence" value="ECO:0007669"/>
    <property type="project" value="InterPro"/>
</dbReference>
<dbReference type="InterPro" id="IPR051534">
    <property type="entry name" value="CBASS_pafABC_assoc_protein"/>
</dbReference>
<name>A0AAW4G0G5_GORRU</name>
<dbReference type="Pfam" id="PF25583">
    <property type="entry name" value="WCX"/>
    <property type="match status" value="1"/>
</dbReference>
<dbReference type="PROSITE" id="PS51000">
    <property type="entry name" value="HTH_DEOR_2"/>
    <property type="match status" value="1"/>
</dbReference>
<dbReference type="InterPro" id="IPR026881">
    <property type="entry name" value="WYL_dom"/>
</dbReference>
<dbReference type="InterPro" id="IPR028349">
    <property type="entry name" value="PafC-like"/>
</dbReference>
<evidence type="ECO:0000256" key="2">
    <source>
        <dbReference type="ARBA" id="ARBA00023163"/>
    </source>
</evidence>
<accession>A0AAW4G0G5</accession>
<dbReference type="EMBL" id="JAFFGU010000001">
    <property type="protein sequence ID" value="MBM7276814.1"/>
    <property type="molecule type" value="Genomic_DNA"/>
</dbReference>
<keyword evidence="1" id="KW-0805">Transcription regulation</keyword>
<dbReference type="InterPro" id="IPR036390">
    <property type="entry name" value="WH_DNA-bd_sf"/>
</dbReference>
<dbReference type="PANTHER" id="PTHR34580">
    <property type="match status" value="1"/>
</dbReference>
<dbReference type="RefSeq" id="WP_204717379.1">
    <property type="nucleotide sequence ID" value="NZ_JAFFGU010000001.1"/>
</dbReference>
<dbReference type="InterPro" id="IPR013196">
    <property type="entry name" value="HTH_11"/>
</dbReference>
<dbReference type="PROSITE" id="PS52050">
    <property type="entry name" value="WYL"/>
    <property type="match status" value="1"/>
</dbReference>
<reference evidence="4" key="1">
    <citation type="submission" date="2021-02" db="EMBL/GenBank/DDBJ databases">
        <title>Taxonomy, biology and ecology of Rhodococcus bacteria occurring in California pistachio and other woody hosts as revealed by genome sequence analyses.</title>
        <authorList>
            <person name="Riely B."/>
            <person name="Gai Y."/>
        </authorList>
    </citation>
    <scope>NUCLEOTIDE SEQUENCE</scope>
    <source>
        <strain evidence="4">BP-295</strain>
    </source>
</reference>
<dbReference type="PIRSF" id="PIRSF016838">
    <property type="entry name" value="PafC"/>
    <property type="match status" value="1"/>
</dbReference>
<keyword evidence="2" id="KW-0804">Transcription</keyword>
<dbReference type="Pfam" id="PF13280">
    <property type="entry name" value="WYL"/>
    <property type="match status" value="1"/>
</dbReference>
<evidence type="ECO:0000259" key="3">
    <source>
        <dbReference type="PROSITE" id="PS51000"/>
    </source>
</evidence>
<dbReference type="Proteomes" id="UP001195196">
    <property type="component" value="Unassembled WGS sequence"/>
</dbReference>
<comment type="caution">
    <text evidence="4">The sequence shown here is derived from an EMBL/GenBank/DDBJ whole genome shotgun (WGS) entry which is preliminary data.</text>
</comment>
<dbReference type="SUPFAM" id="SSF46785">
    <property type="entry name" value="Winged helix' DNA-binding domain"/>
    <property type="match status" value="1"/>
</dbReference>
<dbReference type="InterPro" id="IPR057727">
    <property type="entry name" value="WCX_dom"/>
</dbReference>
<evidence type="ECO:0000313" key="5">
    <source>
        <dbReference type="Proteomes" id="UP001195196"/>
    </source>
</evidence>
<dbReference type="InterPro" id="IPR036388">
    <property type="entry name" value="WH-like_DNA-bd_sf"/>
</dbReference>